<gene>
    <name evidence="4" type="ORF">HMPREF0061_0180</name>
</gene>
<evidence type="ECO:0000256" key="1">
    <source>
        <dbReference type="ARBA" id="ARBA00022692"/>
    </source>
</evidence>
<sequence>MVREENFMKKQYAFYAVTAALVVAISLFIIIPVPASNGFFTFADVGIVTASLVFGPIGGLVVGAMSGGLIDLLSGYAQWIIFSAVIHGAQGYIAGLAKDKGRKEKVLYLVLSAVVMIVGYAIASWILYGTAAAAIAGLFTNILQSGVGVLIAIPISIRLKPVIERYL</sequence>
<feature type="transmembrane region" description="Helical" evidence="3">
    <location>
        <begin position="134"/>
        <end position="157"/>
    </location>
</feature>
<keyword evidence="5" id="KW-1185">Reference proteome</keyword>
<feature type="transmembrane region" description="Helical" evidence="3">
    <location>
        <begin position="45"/>
        <end position="70"/>
    </location>
</feature>
<protein>
    <recommendedName>
        <fullName evidence="6">ECF transporter S component</fullName>
    </recommendedName>
</protein>
<evidence type="ECO:0000256" key="3">
    <source>
        <dbReference type="SAM" id="Phobius"/>
    </source>
</evidence>
<dbReference type="InterPro" id="IPR009825">
    <property type="entry name" value="ECF_substrate-spec-like"/>
</dbReference>
<dbReference type="PANTHER" id="PTHR37815">
    <property type="entry name" value="UPF0397 PROTEIN BC_2624-RELATED"/>
    <property type="match status" value="1"/>
</dbReference>
<dbReference type="Proteomes" id="UP000003764">
    <property type="component" value="Unassembled WGS sequence"/>
</dbReference>
<dbReference type="Pfam" id="PF07155">
    <property type="entry name" value="ECF-ribofla_trS"/>
    <property type="match status" value="1"/>
</dbReference>
<keyword evidence="2 3" id="KW-1133">Transmembrane helix</keyword>
<evidence type="ECO:0000313" key="5">
    <source>
        <dbReference type="Proteomes" id="UP000003764"/>
    </source>
</evidence>
<feature type="transmembrane region" description="Helical" evidence="3">
    <location>
        <begin position="12"/>
        <end position="33"/>
    </location>
</feature>
<name>A0ABP2I901_AERVM</name>
<feature type="transmembrane region" description="Helical" evidence="3">
    <location>
        <begin position="76"/>
        <end position="94"/>
    </location>
</feature>
<keyword evidence="3" id="KW-0472">Membrane</keyword>
<accession>A0ABP2I901</accession>
<evidence type="ECO:0008006" key="6">
    <source>
        <dbReference type="Google" id="ProtNLM"/>
    </source>
</evidence>
<evidence type="ECO:0000256" key="2">
    <source>
        <dbReference type="ARBA" id="ARBA00022989"/>
    </source>
</evidence>
<feature type="transmembrane region" description="Helical" evidence="3">
    <location>
        <begin position="106"/>
        <end position="128"/>
    </location>
</feature>
<keyword evidence="1 3" id="KW-0812">Transmembrane</keyword>
<dbReference type="EMBL" id="ADNT01000017">
    <property type="protein sequence ID" value="EFG50455.1"/>
    <property type="molecule type" value="Genomic_DNA"/>
</dbReference>
<reference evidence="4 5" key="1">
    <citation type="submission" date="2010-04" db="EMBL/GenBank/DDBJ databases">
        <authorList>
            <person name="Muzny D."/>
            <person name="Qin X."/>
            <person name="Deng J."/>
            <person name="Jiang H."/>
            <person name="Liu Y."/>
            <person name="Qu J."/>
            <person name="Song X.-Z."/>
            <person name="Zhang L."/>
            <person name="Thornton R."/>
            <person name="Coyle M."/>
            <person name="Francisco L."/>
            <person name="Jackson L."/>
            <person name="Javaid M."/>
            <person name="Korchina V."/>
            <person name="Kovar C."/>
            <person name="Mata R."/>
            <person name="Mathew T."/>
            <person name="Ngo R."/>
            <person name="Nguyen L."/>
            <person name="Nguyen N."/>
            <person name="Okwuonu G."/>
            <person name="Ongeri F."/>
            <person name="Pham C."/>
            <person name="Simmons D."/>
            <person name="Wilczek-Boney K."/>
            <person name="Hale W."/>
            <person name="Jakkamsetti A."/>
            <person name="Pham P."/>
            <person name="Ruth R."/>
            <person name="San Lucas F."/>
            <person name="Warren J."/>
            <person name="Zhang J."/>
            <person name="Zhao Z."/>
            <person name="Zhou C."/>
            <person name="Zhu D."/>
            <person name="Lee S."/>
            <person name="Bess C."/>
            <person name="Blankenburg K."/>
            <person name="Forbes L."/>
            <person name="Fu Q."/>
            <person name="Gubbala S."/>
            <person name="Hirani K."/>
            <person name="Jayaseelan J.C."/>
            <person name="Lara F."/>
            <person name="Munidasa M."/>
            <person name="Palculict T."/>
            <person name="Patil S."/>
            <person name="Pu L.-L."/>
            <person name="Saada N."/>
            <person name="Tang L."/>
            <person name="Weissenberger G."/>
            <person name="Zhu Y."/>
            <person name="Hemphill L."/>
            <person name="Shang Y."/>
            <person name="Youmans B."/>
            <person name="Ayvaz T."/>
            <person name="Ross M."/>
            <person name="Santibanez J."/>
            <person name="Aqrawi P."/>
            <person name="Gross S."/>
            <person name="Joshi V."/>
            <person name="Fowler G."/>
            <person name="Nazareth L."/>
            <person name="Reid J."/>
            <person name="Worley K."/>
            <person name="Petrosino J."/>
            <person name="Highlander S."/>
            <person name="Gibbs R."/>
            <person name="Gibbs R."/>
        </authorList>
    </citation>
    <scope>NUCLEOTIDE SEQUENCE [LARGE SCALE GENOMIC DNA]</scope>
    <source>
        <strain evidence="4 5">ATCC 11563</strain>
    </source>
</reference>
<comment type="caution">
    <text evidence="4">The sequence shown here is derived from an EMBL/GenBank/DDBJ whole genome shotgun (WGS) entry which is preliminary data.</text>
</comment>
<dbReference type="PANTHER" id="PTHR37815:SF3">
    <property type="entry name" value="UPF0397 PROTEIN SPR0429"/>
    <property type="match status" value="1"/>
</dbReference>
<organism evidence="4 5">
    <name type="scientific">Aerococcus viridans (strain ATCC 11563 / DSM 20340 / CCUG 4311 / JCM 20461 / NBRC 12219 / NCTC 8251 / M1)</name>
    <dbReference type="NCBI Taxonomy" id="655812"/>
    <lineage>
        <taxon>Bacteria</taxon>
        <taxon>Bacillati</taxon>
        <taxon>Bacillota</taxon>
        <taxon>Bacilli</taxon>
        <taxon>Lactobacillales</taxon>
        <taxon>Aerococcaceae</taxon>
        <taxon>Aerococcus</taxon>
    </lineage>
</organism>
<proteinExistence type="predicted"/>
<evidence type="ECO:0000313" key="4">
    <source>
        <dbReference type="EMBL" id="EFG50455.1"/>
    </source>
</evidence>
<dbReference type="Gene3D" id="1.10.1760.20">
    <property type="match status" value="1"/>
</dbReference>